<name>A0A8T0GUK7_CERPU</name>
<dbReference type="GO" id="GO:0010264">
    <property type="term" value="P:myo-inositol hexakisphosphate biosynthetic process"/>
    <property type="evidence" value="ECO:0007669"/>
    <property type="project" value="TreeGrafter"/>
</dbReference>
<reference evidence="6" key="1">
    <citation type="submission" date="2020-06" db="EMBL/GenBank/DDBJ databases">
        <title>WGS assembly of Ceratodon purpureus strain R40.</title>
        <authorList>
            <person name="Carey S.B."/>
            <person name="Jenkins J."/>
            <person name="Shu S."/>
            <person name="Lovell J.T."/>
            <person name="Sreedasyam A."/>
            <person name="Maumus F."/>
            <person name="Tiley G.P."/>
            <person name="Fernandez-Pozo N."/>
            <person name="Barry K."/>
            <person name="Chen C."/>
            <person name="Wang M."/>
            <person name="Lipzen A."/>
            <person name="Daum C."/>
            <person name="Saski C.A."/>
            <person name="Payton A.C."/>
            <person name="Mcbreen J.C."/>
            <person name="Conrad R.E."/>
            <person name="Kollar L.M."/>
            <person name="Olsson S."/>
            <person name="Huttunen S."/>
            <person name="Landis J.B."/>
            <person name="Wickett N.J."/>
            <person name="Johnson M.G."/>
            <person name="Rensing S.A."/>
            <person name="Grimwood J."/>
            <person name="Schmutz J."/>
            <person name="Mcdaniel S.F."/>
        </authorList>
    </citation>
    <scope>NUCLEOTIDE SEQUENCE</scope>
    <source>
        <strain evidence="6">R40</strain>
    </source>
</reference>
<dbReference type="SUPFAM" id="SSF53613">
    <property type="entry name" value="Ribokinase-like"/>
    <property type="match status" value="1"/>
</dbReference>
<keyword evidence="2" id="KW-0808">Transferase</keyword>
<dbReference type="InterPro" id="IPR050306">
    <property type="entry name" value="PfkB_Carbo_kinase"/>
</dbReference>
<dbReference type="OrthoDB" id="497927at2759"/>
<sequence length="419" mass="46106">MGNENEEKQPGQEKEKDERVSSLKPPTSPMSQRTASRGSGRGLHVDVSRLSQSAGALDSTHPPLYSPLASPFAPDLSTVEEALLWVDELAHKENQKVPNPREGTYMRRHSLRKKDQCAALVVGHYCHDQLTLHGGEVAYSLGGSVSYITNVFGAVGMECKGLQVASKVGPDFMYRSDITHPPIQVEDQLTTEFFADFTQGEERVLKAGNICAPIEPSDIPDMEYELGLAVGIACEVLPETLQHMVDVSRYVVVDVQALIRTIDPETGLVGLRNLEETPFYDMLENISFLKAARNEAFYMDIEKVRQKTCVIVTEGKNGSRIYSADREFRVPAFPAVEVDPTGAGDSFLAGFSAGLYQGLPVEQAVLMGNYFGGMAVGQVGIPRFTASQLESLEETRVGVHIEQIPFERRGELFSNQYTL</sequence>
<protein>
    <recommendedName>
        <fullName evidence="5">Carbohydrate kinase PfkB domain-containing protein</fullName>
    </recommendedName>
</protein>
<dbReference type="Pfam" id="PF00294">
    <property type="entry name" value="PfkB"/>
    <property type="match status" value="1"/>
</dbReference>
<evidence type="ECO:0000256" key="1">
    <source>
        <dbReference type="ARBA" id="ARBA00010688"/>
    </source>
</evidence>
<keyword evidence="7" id="KW-1185">Reference proteome</keyword>
<evidence type="ECO:0000313" key="7">
    <source>
        <dbReference type="Proteomes" id="UP000822688"/>
    </source>
</evidence>
<feature type="region of interest" description="Disordered" evidence="4">
    <location>
        <begin position="1"/>
        <end position="42"/>
    </location>
</feature>
<gene>
    <name evidence="6" type="ORF">KC19_9G164900</name>
</gene>
<evidence type="ECO:0000259" key="5">
    <source>
        <dbReference type="Pfam" id="PF00294"/>
    </source>
</evidence>
<dbReference type="PANTHER" id="PTHR43085">
    <property type="entry name" value="HEXOKINASE FAMILY MEMBER"/>
    <property type="match status" value="1"/>
</dbReference>
<comment type="caution">
    <text evidence="6">The sequence shown here is derived from an EMBL/GenBank/DDBJ whole genome shotgun (WGS) entry which is preliminary data.</text>
</comment>
<evidence type="ECO:0000313" key="6">
    <source>
        <dbReference type="EMBL" id="KAG0562690.1"/>
    </source>
</evidence>
<evidence type="ECO:0000256" key="2">
    <source>
        <dbReference type="ARBA" id="ARBA00022679"/>
    </source>
</evidence>
<evidence type="ECO:0000256" key="4">
    <source>
        <dbReference type="SAM" id="MobiDB-lite"/>
    </source>
</evidence>
<organism evidence="6 7">
    <name type="scientific">Ceratodon purpureus</name>
    <name type="common">Fire moss</name>
    <name type="synonym">Dicranum purpureum</name>
    <dbReference type="NCBI Taxonomy" id="3225"/>
    <lineage>
        <taxon>Eukaryota</taxon>
        <taxon>Viridiplantae</taxon>
        <taxon>Streptophyta</taxon>
        <taxon>Embryophyta</taxon>
        <taxon>Bryophyta</taxon>
        <taxon>Bryophytina</taxon>
        <taxon>Bryopsida</taxon>
        <taxon>Dicranidae</taxon>
        <taxon>Pseudoditrichales</taxon>
        <taxon>Ditrichaceae</taxon>
        <taxon>Ceratodon</taxon>
    </lineage>
</organism>
<dbReference type="Gene3D" id="3.40.1190.20">
    <property type="match status" value="1"/>
</dbReference>
<dbReference type="AlphaFoldDB" id="A0A8T0GUK7"/>
<dbReference type="FunFam" id="3.40.1190.20:FF:000101">
    <property type="entry name" value="Predicted protein"/>
    <property type="match status" value="1"/>
</dbReference>
<evidence type="ECO:0000256" key="3">
    <source>
        <dbReference type="ARBA" id="ARBA00022777"/>
    </source>
</evidence>
<dbReference type="Proteomes" id="UP000822688">
    <property type="component" value="Chromosome 9"/>
</dbReference>
<dbReference type="InterPro" id="IPR029056">
    <property type="entry name" value="Ribokinase-like"/>
</dbReference>
<comment type="similarity">
    <text evidence="1">Belongs to the carbohydrate kinase PfkB family.</text>
</comment>
<dbReference type="PROSITE" id="PS00584">
    <property type="entry name" value="PFKB_KINASES_2"/>
    <property type="match status" value="1"/>
</dbReference>
<dbReference type="PANTHER" id="PTHR43085:SF13">
    <property type="entry name" value="INOSITOL 3-KINASE"/>
    <property type="match status" value="1"/>
</dbReference>
<dbReference type="InterPro" id="IPR002173">
    <property type="entry name" value="Carboh/pur_kinase_PfkB_CS"/>
</dbReference>
<proteinExistence type="inferred from homology"/>
<feature type="domain" description="Carbohydrate kinase PfkB" evidence="5">
    <location>
        <begin position="307"/>
        <end position="380"/>
    </location>
</feature>
<dbReference type="InterPro" id="IPR011611">
    <property type="entry name" value="PfkB_dom"/>
</dbReference>
<dbReference type="EMBL" id="CM026430">
    <property type="protein sequence ID" value="KAG0562690.1"/>
    <property type="molecule type" value="Genomic_DNA"/>
</dbReference>
<feature type="compositionally biased region" description="Basic and acidic residues" evidence="4">
    <location>
        <begin position="1"/>
        <end position="21"/>
    </location>
</feature>
<keyword evidence="3" id="KW-0418">Kinase</keyword>
<dbReference type="GO" id="GO:0016301">
    <property type="term" value="F:kinase activity"/>
    <property type="evidence" value="ECO:0007669"/>
    <property type="project" value="UniProtKB-KW"/>
</dbReference>
<accession>A0A8T0GUK7</accession>